<name>A0A6B9ZJQ3_9BACT</name>
<reference evidence="2 3" key="1">
    <citation type="submission" date="2020-01" db="EMBL/GenBank/DDBJ databases">
        <title>Complete genome sequence of Chitinophaga sp. H33E-04 isolated from quinoa roots.</title>
        <authorList>
            <person name="Weon H.-Y."/>
            <person name="Lee S.A."/>
        </authorList>
    </citation>
    <scope>NUCLEOTIDE SEQUENCE [LARGE SCALE GENOMIC DNA]</scope>
    <source>
        <strain evidence="2 3">H33E-04</strain>
    </source>
</reference>
<gene>
    <name evidence="2" type="ORF">GWR21_14930</name>
</gene>
<dbReference type="EMBL" id="CP048113">
    <property type="protein sequence ID" value="QHS60843.1"/>
    <property type="molecule type" value="Genomic_DNA"/>
</dbReference>
<keyword evidence="3" id="KW-1185">Reference proteome</keyword>
<protein>
    <submittedName>
        <fullName evidence="2">DUF4263 domain-containing protein</fullName>
    </submittedName>
</protein>
<dbReference type="KEGG" id="chih:GWR21_14930"/>
<dbReference type="InterPro" id="IPR025359">
    <property type="entry name" value="SduA_C"/>
</dbReference>
<dbReference type="AlphaFoldDB" id="A0A6B9ZJQ3"/>
<proteinExistence type="predicted"/>
<sequence length="261" mass="30325">MSLFDRSYFSITNEEKKEWTDLVAEEKLKKIGLYRSYPKAVRHYLSLFPGNLLDAVDLIDKEAELNKKIQDFKDFISQNTIGERDILNFIKSNESYFIIGSLVKKGYLFGHHSLFIFPEFQLGTNYKADYLLVGKSSDGYHFIFIELEDIKGAISTTGGELGVVMRKGLLQIEKWDEWLEANFAHLLPIFEKAKGPNHEHMPREFVVFDKSRIHFALIGGRRTDFDVIRRLQRKQRERKISIFHYDNLVDNATAAVGSLTY</sequence>
<evidence type="ECO:0000313" key="3">
    <source>
        <dbReference type="Proteomes" id="UP000476411"/>
    </source>
</evidence>
<accession>A0A6B9ZJQ3</accession>
<evidence type="ECO:0000259" key="1">
    <source>
        <dbReference type="Pfam" id="PF14082"/>
    </source>
</evidence>
<dbReference type="Pfam" id="PF14082">
    <property type="entry name" value="SduA_C"/>
    <property type="match status" value="1"/>
</dbReference>
<dbReference type="Proteomes" id="UP000476411">
    <property type="component" value="Chromosome"/>
</dbReference>
<dbReference type="RefSeq" id="WP_162332528.1">
    <property type="nucleotide sequence ID" value="NZ_CP048113.1"/>
</dbReference>
<feature type="domain" description="Shedu protein SduA C-terminal" evidence="1">
    <location>
        <begin position="83"/>
        <end position="248"/>
    </location>
</feature>
<evidence type="ECO:0000313" key="2">
    <source>
        <dbReference type="EMBL" id="QHS60843.1"/>
    </source>
</evidence>
<organism evidence="2 3">
    <name type="scientific">Chitinophaga agri</name>
    <dbReference type="NCBI Taxonomy" id="2703787"/>
    <lineage>
        <taxon>Bacteria</taxon>
        <taxon>Pseudomonadati</taxon>
        <taxon>Bacteroidota</taxon>
        <taxon>Chitinophagia</taxon>
        <taxon>Chitinophagales</taxon>
        <taxon>Chitinophagaceae</taxon>
        <taxon>Chitinophaga</taxon>
    </lineage>
</organism>